<protein>
    <submittedName>
        <fullName evidence="3">Uncharacterized protein LOC104241422</fullName>
    </submittedName>
</protein>
<reference evidence="2" key="1">
    <citation type="journal article" date="2013" name="Genome Biol.">
        <title>Reference genomes and transcriptomes of Nicotiana sylvestris and Nicotiana tomentosiformis.</title>
        <authorList>
            <person name="Sierro N."/>
            <person name="Battey J.N."/>
            <person name="Ouadi S."/>
            <person name="Bovet L."/>
            <person name="Goepfert S."/>
            <person name="Bakaher N."/>
            <person name="Peitsch M.C."/>
            <person name="Ivanov N.V."/>
        </authorList>
    </citation>
    <scope>NUCLEOTIDE SEQUENCE [LARGE SCALE GENOMIC DNA]</scope>
</reference>
<sequence>MEVVTALRDFHRSECTNWQKWVSERKWRLASHFVGGISLDKNSDWLREYFKVFAGVFEVVIGPLAMLLVLDLLSLQRLLLLKKAKEKHMTDGKTSSKAVISERHLMKSSFAIFIEILCQFFNRIHVLSMKHIEYRISNYIQISSSFLC</sequence>
<dbReference type="Proteomes" id="UP000189701">
    <property type="component" value="Unplaced"/>
</dbReference>
<accession>A0A1U7XYF6</accession>
<evidence type="ECO:0000256" key="1">
    <source>
        <dbReference type="SAM" id="Phobius"/>
    </source>
</evidence>
<gene>
    <name evidence="3" type="primary">LOC104241422</name>
</gene>
<keyword evidence="1" id="KW-0472">Membrane</keyword>
<keyword evidence="2" id="KW-1185">Reference proteome</keyword>
<organism evidence="2 3">
    <name type="scientific">Nicotiana sylvestris</name>
    <name type="common">Wood tobacco</name>
    <name type="synonym">South American tobacco</name>
    <dbReference type="NCBI Taxonomy" id="4096"/>
    <lineage>
        <taxon>Eukaryota</taxon>
        <taxon>Viridiplantae</taxon>
        <taxon>Streptophyta</taxon>
        <taxon>Embryophyta</taxon>
        <taxon>Tracheophyta</taxon>
        <taxon>Spermatophyta</taxon>
        <taxon>Magnoliopsida</taxon>
        <taxon>eudicotyledons</taxon>
        <taxon>Gunneridae</taxon>
        <taxon>Pentapetalae</taxon>
        <taxon>asterids</taxon>
        <taxon>lamiids</taxon>
        <taxon>Solanales</taxon>
        <taxon>Solanaceae</taxon>
        <taxon>Nicotianoideae</taxon>
        <taxon>Nicotianeae</taxon>
        <taxon>Nicotiana</taxon>
    </lineage>
</organism>
<name>A0A1U7XYF6_NICSY</name>
<dbReference type="AlphaFoldDB" id="A0A1U7XYF6"/>
<evidence type="ECO:0000313" key="2">
    <source>
        <dbReference type="Proteomes" id="UP000189701"/>
    </source>
</evidence>
<keyword evidence="1" id="KW-1133">Transmembrane helix</keyword>
<evidence type="ECO:0000313" key="3">
    <source>
        <dbReference type="RefSeq" id="XP_009794661.1"/>
    </source>
</evidence>
<feature type="transmembrane region" description="Helical" evidence="1">
    <location>
        <begin position="52"/>
        <end position="73"/>
    </location>
</feature>
<dbReference type="RefSeq" id="XP_009794661.1">
    <property type="nucleotide sequence ID" value="XM_009796359.1"/>
</dbReference>
<proteinExistence type="predicted"/>
<reference evidence="3" key="2">
    <citation type="submission" date="2025-08" db="UniProtKB">
        <authorList>
            <consortium name="RefSeq"/>
        </authorList>
    </citation>
    <scope>IDENTIFICATION</scope>
    <source>
        <tissue evidence="3">Leaf</tissue>
    </source>
</reference>
<keyword evidence="1" id="KW-0812">Transmembrane</keyword>